<dbReference type="InterPro" id="IPR024053">
    <property type="entry name" value="VHL_beta_dom"/>
</dbReference>
<dbReference type="Gene3D" id="1.10.750.10">
    <property type="entry name" value="von Hippel-Lindau disease tumour suppressor, alpha domain"/>
    <property type="match status" value="1"/>
</dbReference>
<evidence type="ECO:0000256" key="9">
    <source>
        <dbReference type="ARBA" id="ARBA00022786"/>
    </source>
</evidence>
<reference evidence="18" key="1">
    <citation type="submission" date="2025-08" db="UniProtKB">
        <authorList>
            <consortium name="Ensembl"/>
        </authorList>
    </citation>
    <scope>IDENTIFICATION</scope>
</reference>
<feature type="domain" description="von Hippel-Lindau disease tumour suppressor alpha" evidence="17">
    <location>
        <begin position="145"/>
        <end position="190"/>
    </location>
</feature>
<evidence type="ECO:0000256" key="6">
    <source>
        <dbReference type="ARBA" id="ARBA00010057"/>
    </source>
</evidence>
<comment type="function">
    <text evidence="13">Involved in the ubiquitination and subsequent proteasomal degradation via the von Hippel-Lindau ubiquitination complex. Seems to act as a target recruitment subunit in the E3 ubiquitin ligase complex and recruits hydroxylated hypoxia-inducible factor (HIF) under normoxic conditions. Involved in transcriptional repression through interaction with HIF1A, HIF1AN and histone deacetylases. Ubiquitinates, in an oxygen-responsive manner, ADRB2. Acts as a negative regulator of mTORC1 by promoting ubiquitination and degradation of RPTOR.</text>
</comment>
<keyword evidence="11" id="KW-0472">Membrane</keyword>
<evidence type="ECO:0000259" key="17">
    <source>
        <dbReference type="Pfam" id="PF17211"/>
    </source>
</evidence>
<keyword evidence="9" id="KW-0833">Ubl conjugation pathway</keyword>
<keyword evidence="10" id="KW-0256">Endoplasmic reticulum</keyword>
<dbReference type="GO" id="GO:0005783">
    <property type="term" value="C:endoplasmic reticulum"/>
    <property type="evidence" value="ECO:0007669"/>
    <property type="project" value="UniProtKB-SubCell"/>
</dbReference>
<accession>A0A8C1RUT5</accession>
<organism evidence="18 19">
    <name type="scientific">Cyprinus carpio</name>
    <name type="common">Common carp</name>
    <dbReference type="NCBI Taxonomy" id="7962"/>
    <lineage>
        <taxon>Eukaryota</taxon>
        <taxon>Metazoa</taxon>
        <taxon>Chordata</taxon>
        <taxon>Craniata</taxon>
        <taxon>Vertebrata</taxon>
        <taxon>Euteleostomi</taxon>
        <taxon>Actinopterygii</taxon>
        <taxon>Neopterygii</taxon>
        <taxon>Teleostei</taxon>
        <taxon>Ostariophysi</taxon>
        <taxon>Cypriniformes</taxon>
        <taxon>Cyprinidae</taxon>
        <taxon>Cyprininae</taxon>
        <taxon>Cyprinus</taxon>
    </lineage>
</organism>
<evidence type="ECO:0000256" key="7">
    <source>
        <dbReference type="ARBA" id="ARBA00022475"/>
    </source>
</evidence>
<evidence type="ECO:0000256" key="5">
    <source>
        <dbReference type="ARBA" id="ARBA00004906"/>
    </source>
</evidence>
<evidence type="ECO:0000313" key="18">
    <source>
        <dbReference type="Ensembl" id="ENSCCRP00010120341.1"/>
    </source>
</evidence>
<evidence type="ECO:0000259" key="16">
    <source>
        <dbReference type="Pfam" id="PF01847"/>
    </source>
</evidence>
<dbReference type="InterPro" id="IPR022772">
    <property type="entry name" value="VHL_tumour_suppress_b/a_dom"/>
</dbReference>
<evidence type="ECO:0000256" key="4">
    <source>
        <dbReference type="ARBA" id="ARBA00004496"/>
    </source>
</evidence>
<evidence type="ECO:0000256" key="8">
    <source>
        <dbReference type="ARBA" id="ARBA00022490"/>
    </source>
</evidence>
<keyword evidence="19" id="KW-1185">Reference proteome</keyword>
<evidence type="ECO:0000256" key="15">
    <source>
        <dbReference type="ARBA" id="ARBA00080646"/>
    </source>
</evidence>
<dbReference type="InterPro" id="IPR036208">
    <property type="entry name" value="VHL_sf"/>
</dbReference>
<dbReference type="AlphaFoldDB" id="A0A8C1RUT5"/>
<comment type="pathway">
    <text evidence="5">Protein modification; protein ubiquitination.</text>
</comment>
<evidence type="ECO:0000256" key="2">
    <source>
        <dbReference type="ARBA" id="ARBA00004202"/>
    </source>
</evidence>
<proteinExistence type="inferred from homology"/>
<dbReference type="Pfam" id="PF17211">
    <property type="entry name" value="VHL_C"/>
    <property type="match status" value="1"/>
</dbReference>
<evidence type="ECO:0000256" key="3">
    <source>
        <dbReference type="ARBA" id="ARBA00004240"/>
    </source>
</evidence>
<sequence>MFSHSSAMAKQEAPAPLKSLNSDNPTYITFINKSSRNAEAWWLDFEGKPVSYCAIQPRRSLQMKTFLTHPWIFRASDGAKMLVNLSEVYFPTPVQYEVFGYPRYQPVYVTAPGARQCFFLRCFICIDIHNSFILNGYLCFVLSVYSLQEYCIRLIRSMVRKEDICKLEIPEGLRKELSRDPDLLRDIQILDAKRAINGSN</sequence>
<dbReference type="InterPro" id="IPR037139">
    <property type="entry name" value="VHL_alpha_dom_sf"/>
</dbReference>
<comment type="similarity">
    <text evidence="6">Belongs to the VHL family.</text>
</comment>
<protein>
    <recommendedName>
        <fullName evidence="14">von Hippel-Lindau disease tumor suppressor</fullName>
    </recommendedName>
    <alternativeName>
        <fullName evidence="15">pVHL</fullName>
    </alternativeName>
</protein>
<dbReference type="SUPFAM" id="SSF49468">
    <property type="entry name" value="VHL"/>
    <property type="match status" value="1"/>
</dbReference>
<dbReference type="InterPro" id="IPR024048">
    <property type="entry name" value="VHL_alpha_dom"/>
</dbReference>
<dbReference type="GO" id="GO:0001666">
    <property type="term" value="P:response to hypoxia"/>
    <property type="evidence" value="ECO:0007669"/>
    <property type="project" value="UniProtKB-ARBA"/>
</dbReference>
<dbReference type="CDD" id="cd05468">
    <property type="entry name" value="pVHL"/>
    <property type="match status" value="1"/>
</dbReference>
<reference evidence="18" key="2">
    <citation type="submission" date="2025-09" db="UniProtKB">
        <authorList>
            <consortium name="Ensembl"/>
        </authorList>
    </citation>
    <scope>IDENTIFICATION</scope>
</reference>
<dbReference type="GO" id="GO:0010468">
    <property type="term" value="P:regulation of gene expression"/>
    <property type="evidence" value="ECO:0007669"/>
    <property type="project" value="UniProtKB-ARBA"/>
</dbReference>
<feature type="domain" description="von Hippel-Lindau disease tumour suppressor beta" evidence="16">
    <location>
        <begin position="17"/>
        <end position="93"/>
    </location>
</feature>
<evidence type="ECO:0000256" key="12">
    <source>
        <dbReference type="ARBA" id="ARBA00023242"/>
    </source>
</evidence>
<evidence type="ECO:0000256" key="1">
    <source>
        <dbReference type="ARBA" id="ARBA00004123"/>
    </source>
</evidence>
<dbReference type="Proteomes" id="UP000694427">
    <property type="component" value="Unplaced"/>
</dbReference>
<dbReference type="FunFam" id="1.10.750.10:FF:000001">
    <property type="entry name" value="von Hippel-Lindau disease tumor suppressor"/>
    <property type="match status" value="1"/>
</dbReference>
<dbReference type="GO" id="GO:0005634">
    <property type="term" value="C:nucleus"/>
    <property type="evidence" value="ECO:0007669"/>
    <property type="project" value="UniProtKB-SubCell"/>
</dbReference>
<dbReference type="FunFam" id="2.60.40.780:FF:000001">
    <property type="entry name" value="von Hippel-Lindau disease tumor suppressor"/>
    <property type="match status" value="1"/>
</dbReference>
<evidence type="ECO:0000256" key="11">
    <source>
        <dbReference type="ARBA" id="ARBA00023136"/>
    </source>
</evidence>
<comment type="subcellular location">
    <subcellularLocation>
        <location evidence="2">Cell membrane</location>
        <topology evidence="2">Peripheral membrane protein</topology>
    </subcellularLocation>
    <subcellularLocation>
        <location evidence="4">Cytoplasm</location>
    </subcellularLocation>
    <subcellularLocation>
        <location evidence="3">Endoplasmic reticulum</location>
    </subcellularLocation>
    <subcellularLocation>
        <location evidence="1">Nucleus</location>
    </subcellularLocation>
</comment>
<dbReference type="Ensembl" id="ENSCCRT00010133634.1">
    <property type="protein sequence ID" value="ENSCCRP00010120341.1"/>
    <property type="gene ID" value="ENSCCRG00010052590.1"/>
</dbReference>
<evidence type="ECO:0000313" key="19">
    <source>
        <dbReference type="Proteomes" id="UP000694427"/>
    </source>
</evidence>
<keyword evidence="12" id="KW-0539">Nucleus</keyword>
<evidence type="ECO:0000256" key="14">
    <source>
        <dbReference type="ARBA" id="ARBA00072532"/>
    </source>
</evidence>
<evidence type="ECO:0000256" key="10">
    <source>
        <dbReference type="ARBA" id="ARBA00022824"/>
    </source>
</evidence>
<dbReference type="Gene3D" id="2.60.40.780">
    <property type="entry name" value="von Hippel-Lindau disease tumour suppressor, beta domain"/>
    <property type="match status" value="1"/>
</dbReference>
<keyword evidence="7" id="KW-1003">Cell membrane</keyword>
<keyword evidence="8" id="KW-0963">Cytoplasm</keyword>
<dbReference type="InterPro" id="IPR037140">
    <property type="entry name" value="VHL_beta_dom_sf"/>
</dbReference>
<dbReference type="Pfam" id="PF01847">
    <property type="entry name" value="VHL"/>
    <property type="match status" value="1"/>
</dbReference>
<dbReference type="GO" id="GO:0005886">
    <property type="term" value="C:plasma membrane"/>
    <property type="evidence" value="ECO:0007669"/>
    <property type="project" value="UniProtKB-SubCell"/>
</dbReference>
<name>A0A8C1RUT5_CYPCA</name>
<evidence type="ECO:0000256" key="13">
    <source>
        <dbReference type="ARBA" id="ARBA00059036"/>
    </source>
</evidence>